<keyword evidence="1" id="KW-0560">Oxidoreductase</keyword>
<evidence type="ECO:0000313" key="4">
    <source>
        <dbReference type="Proteomes" id="UP001366166"/>
    </source>
</evidence>
<dbReference type="InterPro" id="IPR011894">
    <property type="entry name" value="PorC_KorC"/>
</dbReference>
<dbReference type="GO" id="GO:0016625">
    <property type="term" value="F:oxidoreductase activity, acting on the aldehyde or oxo group of donors, iron-sulfur protein as acceptor"/>
    <property type="evidence" value="ECO:0007669"/>
    <property type="project" value="InterPro"/>
</dbReference>
<sequence>MDDKMAEQIEIRLSGAGGQGIVLGAIILAEAAGIYEGKHVVQNQSYGVEARGGASRAEVIISEQEIVYPEVVLPDILLAMNRQSLEKYQGKVNSKGILLYNTSLATQKIDSPAKIIGLPLTEIAKATGGEVVSNIVALGALVGLTKVVSLEAMEKALEKRVPAGTMDKNRKALAAGFKAAQELDQNWTN</sequence>
<accession>A0AAU9EIN5</accession>
<dbReference type="NCBIfam" id="TIGR02175">
    <property type="entry name" value="PorC_KorC"/>
    <property type="match status" value="1"/>
</dbReference>
<dbReference type="Gene3D" id="3.40.920.10">
    <property type="entry name" value="Pyruvate-ferredoxin oxidoreductase, PFOR, domain III"/>
    <property type="match status" value="1"/>
</dbReference>
<name>A0AAU9EIN5_9BACT</name>
<dbReference type="PANTHER" id="PTHR42730">
    <property type="entry name" value="2-OXOGLUTARATE SYNTHASE SUBUNIT KORC"/>
    <property type="match status" value="1"/>
</dbReference>
<gene>
    <name evidence="3" type="primary">korC</name>
    <name evidence="3" type="ORF">FAK_40490</name>
</gene>
<dbReference type="RefSeq" id="WP_338603589.1">
    <property type="nucleotide sequence ID" value="NZ_AP028679.1"/>
</dbReference>
<proteinExistence type="predicted"/>
<dbReference type="PANTHER" id="PTHR42730:SF1">
    <property type="entry name" value="2-OXOGLUTARATE SYNTHASE SUBUNIT KORC"/>
    <property type="match status" value="1"/>
</dbReference>
<evidence type="ECO:0000313" key="3">
    <source>
        <dbReference type="EMBL" id="BEQ16983.1"/>
    </source>
</evidence>
<dbReference type="InterPro" id="IPR052554">
    <property type="entry name" value="2-oxoglutarate_synth_KorC"/>
</dbReference>
<dbReference type="Proteomes" id="UP001366166">
    <property type="component" value="Chromosome"/>
</dbReference>
<dbReference type="AlphaFoldDB" id="A0AAU9EIN5"/>
<evidence type="ECO:0000256" key="1">
    <source>
        <dbReference type="ARBA" id="ARBA00023002"/>
    </source>
</evidence>
<dbReference type="Pfam" id="PF01558">
    <property type="entry name" value="POR"/>
    <property type="match status" value="1"/>
</dbReference>
<dbReference type="KEGG" id="dmp:FAK_40490"/>
<reference evidence="4" key="1">
    <citation type="journal article" date="2023" name="Arch. Microbiol.">
        <title>Desulfoferula mesophilus gen. nov. sp. nov., a mesophilic sulfate-reducing bacterium isolated from a brackish lake sediment.</title>
        <authorList>
            <person name="Watanabe T."/>
            <person name="Yabe T."/>
            <person name="Tsuji J.M."/>
            <person name="Fukui M."/>
        </authorList>
    </citation>
    <scope>NUCLEOTIDE SEQUENCE [LARGE SCALE GENOMIC DNA]</scope>
    <source>
        <strain evidence="4">12FAK</strain>
    </source>
</reference>
<evidence type="ECO:0000259" key="2">
    <source>
        <dbReference type="Pfam" id="PF01558"/>
    </source>
</evidence>
<dbReference type="SUPFAM" id="SSF53323">
    <property type="entry name" value="Pyruvate-ferredoxin oxidoreductase, PFOR, domain III"/>
    <property type="match status" value="1"/>
</dbReference>
<feature type="domain" description="Pyruvate/ketoisovalerate oxidoreductase catalytic" evidence="2">
    <location>
        <begin position="17"/>
        <end position="177"/>
    </location>
</feature>
<organism evidence="3 4">
    <name type="scientific">Desulfoferula mesophila</name>
    <dbReference type="NCBI Taxonomy" id="3058419"/>
    <lineage>
        <taxon>Bacteria</taxon>
        <taxon>Pseudomonadati</taxon>
        <taxon>Thermodesulfobacteriota</taxon>
        <taxon>Desulfarculia</taxon>
        <taxon>Desulfarculales</taxon>
        <taxon>Desulfarculaceae</taxon>
        <taxon>Desulfoferula</taxon>
    </lineage>
</organism>
<keyword evidence="4" id="KW-1185">Reference proteome</keyword>
<dbReference type="EMBL" id="AP028679">
    <property type="protein sequence ID" value="BEQ16983.1"/>
    <property type="molecule type" value="Genomic_DNA"/>
</dbReference>
<dbReference type="InterPro" id="IPR019752">
    <property type="entry name" value="Pyrv/ketoisovalerate_OxRed_cat"/>
</dbReference>
<dbReference type="InterPro" id="IPR002869">
    <property type="entry name" value="Pyrv_flavodox_OxRed_cen"/>
</dbReference>
<protein>
    <submittedName>
        <fullName evidence="3">2-oxoglutarate ferredoxin oxidoreductase subunit gamma</fullName>
    </submittedName>
</protein>